<protein>
    <recommendedName>
        <fullName evidence="12">Replication restart protein PriA</fullName>
    </recommendedName>
    <alternativeName>
        <fullName evidence="12">ATP-dependent DNA helicase PriA</fullName>
        <ecNumber evidence="12">5.6.2.4</ecNumber>
    </alternativeName>
    <alternativeName>
        <fullName evidence="12">DNA 3'-5' helicase PriA</fullName>
    </alternativeName>
</protein>
<dbReference type="HAMAP" id="MF_00983">
    <property type="entry name" value="PriA"/>
    <property type="match status" value="1"/>
</dbReference>
<keyword evidence="9 12" id="KW-0238">DNA-binding</keyword>
<dbReference type="EC" id="5.6.2.4" evidence="12"/>
<reference evidence="16" key="1">
    <citation type="submission" date="2018-02" db="EMBL/GenBank/DDBJ databases">
        <authorList>
            <person name="Hausmann B."/>
        </authorList>
    </citation>
    <scope>NUCLEOTIDE SEQUENCE [LARGE SCALE GENOMIC DNA]</scope>
    <source>
        <strain evidence="16">Peat soil MAG SbA5</strain>
    </source>
</reference>
<dbReference type="Proteomes" id="UP000239735">
    <property type="component" value="Unassembled WGS sequence"/>
</dbReference>
<dbReference type="GO" id="GO:0006310">
    <property type="term" value="P:DNA recombination"/>
    <property type="evidence" value="ECO:0007669"/>
    <property type="project" value="InterPro"/>
</dbReference>
<keyword evidence="8 12" id="KW-0067">ATP-binding</keyword>
<proteinExistence type="inferred from homology"/>
<dbReference type="GO" id="GO:0006302">
    <property type="term" value="P:double-strand break repair"/>
    <property type="evidence" value="ECO:0007669"/>
    <property type="project" value="InterPro"/>
</dbReference>
<evidence type="ECO:0000256" key="4">
    <source>
        <dbReference type="ARBA" id="ARBA00022741"/>
    </source>
</evidence>
<evidence type="ECO:0000256" key="13">
    <source>
        <dbReference type="SAM" id="MobiDB-lite"/>
    </source>
</evidence>
<keyword evidence="3 12" id="KW-0479">Metal-binding</keyword>
<dbReference type="GO" id="GO:0006270">
    <property type="term" value="P:DNA replication initiation"/>
    <property type="evidence" value="ECO:0007669"/>
    <property type="project" value="TreeGrafter"/>
</dbReference>
<feature type="compositionally biased region" description="Basic and acidic residues" evidence="13">
    <location>
        <begin position="136"/>
        <end position="163"/>
    </location>
</feature>
<evidence type="ECO:0000256" key="12">
    <source>
        <dbReference type="HAMAP-Rule" id="MF_00983"/>
    </source>
</evidence>
<dbReference type="InterPro" id="IPR011545">
    <property type="entry name" value="DEAD/DEAH_box_helicase_dom"/>
</dbReference>
<dbReference type="GO" id="GO:1990077">
    <property type="term" value="C:primosome complex"/>
    <property type="evidence" value="ECO:0007669"/>
    <property type="project" value="UniProtKB-UniRule"/>
</dbReference>
<dbReference type="FunFam" id="3.40.1440.60:FF:000001">
    <property type="entry name" value="Primosomal protein N"/>
    <property type="match status" value="1"/>
</dbReference>
<comment type="subunit">
    <text evidence="12">Component of the replication restart primosome.</text>
</comment>
<organism evidence="15 16">
    <name type="scientific">Candidatus Sulfuritelmatomonas gaucii</name>
    <dbReference type="NCBI Taxonomy" id="2043161"/>
    <lineage>
        <taxon>Bacteria</taxon>
        <taxon>Pseudomonadati</taxon>
        <taxon>Acidobacteriota</taxon>
        <taxon>Terriglobia</taxon>
        <taxon>Terriglobales</taxon>
        <taxon>Acidobacteriaceae</taxon>
        <taxon>Candidatus Sulfuritelmatomonas</taxon>
    </lineage>
</organism>
<feature type="domain" description="Helicase ATP-binding" evidence="14">
    <location>
        <begin position="326"/>
        <end position="492"/>
    </location>
</feature>
<dbReference type="PROSITE" id="PS51192">
    <property type="entry name" value="HELICASE_ATP_BIND_1"/>
    <property type="match status" value="1"/>
</dbReference>
<dbReference type="GO" id="GO:0043138">
    <property type="term" value="F:3'-5' DNA helicase activity"/>
    <property type="evidence" value="ECO:0007669"/>
    <property type="project" value="UniProtKB-EC"/>
</dbReference>
<gene>
    <name evidence="12 15" type="primary">priA</name>
    <name evidence="15" type="ORF">SBA5_430049</name>
</gene>
<keyword evidence="2 12" id="KW-0235">DNA replication</keyword>
<keyword evidence="7 12" id="KW-0862">Zinc</keyword>
<dbReference type="InterPro" id="IPR005259">
    <property type="entry name" value="PriA"/>
</dbReference>
<dbReference type="OrthoDB" id="9759544at2"/>
<dbReference type="Gene3D" id="3.40.1440.60">
    <property type="entry name" value="PriA, 3(prime) DNA-binding domain"/>
    <property type="match status" value="1"/>
</dbReference>
<comment type="similarity">
    <text evidence="12">Belongs to the helicase family. PriA subfamily.</text>
</comment>
<keyword evidence="1 12" id="KW-0639">Primosome</keyword>
<accession>A0A2N9LLP8</accession>
<evidence type="ECO:0000313" key="16">
    <source>
        <dbReference type="Proteomes" id="UP000239735"/>
    </source>
</evidence>
<evidence type="ECO:0000256" key="8">
    <source>
        <dbReference type="ARBA" id="ARBA00022840"/>
    </source>
</evidence>
<feature type="binding site" evidence="12">
    <location>
        <position position="564"/>
    </location>
    <ligand>
        <name>Zn(2+)</name>
        <dbReference type="ChEBI" id="CHEBI:29105"/>
        <label>2</label>
    </ligand>
</feature>
<dbReference type="SMART" id="SM00487">
    <property type="entry name" value="DEXDc"/>
    <property type="match status" value="1"/>
</dbReference>
<comment type="catalytic activity">
    <reaction evidence="11 12">
        <text>ATP + H2O = ADP + phosphate + H(+)</text>
        <dbReference type="Rhea" id="RHEA:13065"/>
        <dbReference type="ChEBI" id="CHEBI:15377"/>
        <dbReference type="ChEBI" id="CHEBI:15378"/>
        <dbReference type="ChEBI" id="CHEBI:30616"/>
        <dbReference type="ChEBI" id="CHEBI:43474"/>
        <dbReference type="ChEBI" id="CHEBI:456216"/>
        <dbReference type="EC" id="5.6.2.4"/>
    </reaction>
</comment>
<dbReference type="GO" id="GO:0006269">
    <property type="term" value="P:DNA replication, synthesis of primer"/>
    <property type="evidence" value="ECO:0007669"/>
    <property type="project" value="UniProtKB-KW"/>
</dbReference>
<evidence type="ECO:0000256" key="5">
    <source>
        <dbReference type="ARBA" id="ARBA00022801"/>
    </source>
</evidence>
<keyword evidence="6 12" id="KW-0347">Helicase</keyword>
<evidence type="ECO:0000259" key="14">
    <source>
        <dbReference type="PROSITE" id="PS51192"/>
    </source>
</evidence>
<evidence type="ECO:0000313" key="15">
    <source>
        <dbReference type="EMBL" id="SPE24170.1"/>
    </source>
</evidence>
<feature type="region of interest" description="Disordered" evidence="13">
    <location>
        <begin position="124"/>
        <end position="163"/>
    </location>
</feature>
<dbReference type="Pfam" id="PF17764">
    <property type="entry name" value="PriA_3primeBD"/>
    <property type="match status" value="1"/>
</dbReference>
<dbReference type="FunFam" id="3.40.50.300:FF:000489">
    <property type="entry name" value="Primosome assembly protein PriA"/>
    <property type="match status" value="1"/>
</dbReference>
<keyword evidence="10 12" id="KW-0413">Isomerase</keyword>
<dbReference type="EMBL" id="OKRB01000101">
    <property type="protein sequence ID" value="SPE24170.1"/>
    <property type="molecule type" value="Genomic_DNA"/>
</dbReference>
<dbReference type="InterPro" id="IPR027417">
    <property type="entry name" value="P-loop_NTPase"/>
</dbReference>
<dbReference type="InterPro" id="IPR001650">
    <property type="entry name" value="Helicase_C-like"/>
</dbReference>
<dbReference type="NCBIfam" id="TIGR00595">
    <property type="entry name" value="priA"/>
    <property type="match status" value="1"/>
</dbReference>
<dbReference type="GO" id="GO:0005524">
    <property type="term" value="F:ATP binding"/>
    <property type="evidence" value="ECO:0007669"/>
    <property type="project" value="UniProtKB-UniRule"/>
</dbReference>
<keyword evidence="4 12" id="KW-0547">Nucleotide-binding</keyword>
<dbReference type="GO" id="GO:0016887">
    <property type="term" value="F:ATP hydrolysis activity"/>
    <property type="evidence" value="ECO:0007669"/>
    <property type="project" value="RHEA"/>
</dbReference>
<sequence length="859" mass="95153">MPAYCEVALPVPLDHTFTYAIRLGQSPQRGARVIVPFRNEKLIGVVTAVDAKAPAEVEVRYLEAVLDEEPLLSEHLLELANWTAQYYLAPLGEVLRGMLPLAAEVRRTVYYRITDLGRDVLAKSLDGDDGSGVTHPSDKNKDVARVGHPPDRRRLSKEGQDMERRVLERLASGEPEEGQDMERRVLERLASGEPVKVSTLRTATAASLPVLASMVRRRWIARETAAAERDARRMERFAVLVAEGRLPSLTEKQQAILAELAASGGELSLAELRQRELPSSTLQTLVRRGLVRIEERPEAFRLGGLAPASGAIDLNAAQTAALATITGALGSFHPFLMYGVTGSGKTAVYLAAMQKVLERGLSAILLVPEIGLTPQTVGLLDQAFGQRVALLHSALTPEERSEQWRRIRRGEAPIVVGTRSAIFAPAPNLGLILVDEEHDQSYKQEETPRYNARDVAVMRAKLAGAVVVMGSATPSLESWQNAARGKYTRIELLDRVMNRPLPEVELIDMRREFKETGRDELFSRSLVEQTKATLERGEQALILLNRRGYSFAVMCRACGEKLECQNCAIALTHHKASMEDLGEARVGERLECHYCGYKRTVPARCPKCDSEHLYYLGAGSQQGEERLAEIFPGARIGRMDRDTVRGRYDMERLLSRLHSGEINLLVGTQMIAKGHDIHSVTLVGVVGCDYALSMPDFRAAERVFQLMTQVSGRAGRGDLPGRVVVQTYYPDHYSIVAATTHDYKAFAERELKYRRWMHYPPFGALANVLVQSQKLEEAAGWATTLGKHLQKAKPDGLRVLGPCTAPIARIKGVYRFHMILKSASRKALNETLRGMLAHAAEAGVPRRNLIVDIDALRLM</sequence>
<dbReference type="PANTHER" id="PTHR30580">
    <property type="entry name" value="PRIMOSOMAL PROTEIN N"/>
    <property type="match status" value="1"/>
</dbReference>
<feature type="binding site" evidence="12">
    <location>
        <position position="605"/>
    </location>
    <ligand>
        <name>Zn(2+)</name>
        <dbReference type="ChEBI" id="CHEBI:29105"/>
        <label>1</label>
    </ligand>
</feature>
<feature type="binding site" evidence="12">
    <location>
        <position position="595"/>
    </location>
    <ligand>
        <name>Zn(2+)</name>
        <dbReference type="ChEBI" id="CHEBI:29105"/>
        <label>2</label>
    </ligand>
</feature>
<evidence type="ECO:0000256" key="10">
    <source>
        <dbReference type="ARBA" id="ARBA00023235"/>
    </source>
</evidence>
<dbReference type="SUPFAM" id="SSF52540">
    <property type="entry name" value="P-loop containing nucleoside triphosphate hydrolases"/>
    <property type="match status" value="2"/>
</dbReference>
<dbReference type="Pfam" id="PF00270">
    <property type="entry name" value="DEAD"/>
    <property type="match status" value="1"/>
</dbReference>
<dbReference type="CDD" id="cd17929">
    <property type="entry name" value="DEXHc_priA"/>
    <property type="match status" value="1"/>
</dbReference>
<name>A0A2N9LLP8_9BACT</name>
<dbReference type="GO" id="GO:0003677">
    <property type="term" value="F:DNA binding"/>
    <property type="evidence" value="ECO:0007669"/>
    <property type="project" value="UniProtKB-UniRule"/>
</dbReference>
<dbReference type="InterPro" id="IPR014001">
    <property type="entry name" value="Helicase_ATP-bd"/>
</dbReference>
<comment type="function">
    <text evidence="12">Initiates the restart of stalled replication forks, which reloads the replicative helicase on sites other than the origin of replication. Recognizes and binds to abandoned replication forks and remodels them to uncover a helicase loading site. Promotes assembly of the primosome at these replication forks.</text>
</comment>
<dbReference type="GO" id="GO:0008270">
    <property type="term" value="F:zinc ion binding"/>
    <property type="evidence" value="ECO:0007669"/>
    <property type="project" value="UniProtKB-UniRule"/>
</dbReference>
<evidence type="ECO:0000256" key="3">
    <source>
        <dbReference type="ARBA" id="ARBA00022723"/>
    </source>
</evidence>
<evidence type="ECO:0000256" key="7">
    <source>
        <dbReference type="ARBA" id="ARBA00022833"/>
    </source>
</evidence>
<dbReference type="Pfam" id="PF18074">
    <property type="entry name" value="PriA_C"/>
    <property type="match status" value="1"/>
</dbReference>
<evidence type="ECO:0000256" key="11">
    <source>
        <dbReference type="ARBA" id="ARBA00048988"/>
    </source>
</evidence>
<keyword evidence="5 12" id="KW-0378">Hydrolase</keyword>
<comment type="cofactor">
    <cofactor evidence="12">
        <name>Zn(2+)</name>
        <dbReference type="ChEBI" id="CHEBI:29105"/>
    </cofactor>
    <text evidence="12">Binds 2 zinc ions per subunit.</text>
</comment>
<dbReference type="InterPro" id="IPR041222">
    <property type="entry name" value="PriA_3primeBD"/>
</dbReference>
<evidence type="ECO:0000256" key="6">
    <source>
        <dbReference type="ARBA" id="ARBA00022806"/>
    </source>
</evidence>
<feature type="binding site" evidence="12">
    <location>
        <position position="558"/>
    </location>
    <ligand>
        <name>Zn(2+)</name>
        <dbReference type="ChEBI" id="CHEBI:29105"/>
        <label>1</label>
    </ligand>
</feature>
<dbReference type="CDD" id="cd18804">
    <property type="entry name" value="SF2_C_priA"/>
    <property type="match status" value="1"/>
</dbReference>
<dbReference type="InterPro" id="IPR042115">
    <property type="entry name" value="PriA_3primeBD_sf"/>
</dbReference>
<feature type="binding site" evidence="12">
    <location>
        <position position="592"/>
    </location>
    <ligand>
        <name>Zn(2+)</name>
        <dbReference type="ChEBI" id="CHEBI:29105"/>
        <label>2</label>
    </ligand>
</feature>
<feature type="binding site" evidence="12">
    <location>
        <position position="555"/>
    </location>
    <ligand>
        <name>Zn(2+)</name>
        <dbReference type="ChEBI" id="CHEBI:29105"/>
        <label>1</label>
    </ligand>
</feature>
<evidence type="ECO:0000256" key="2">
    <source>
        <dbReference type="ARBA" id="ARBA00022705"/>
    </source>
</evidence>
<feature type="binding site" evidence="12">
    <location>
        <position position="608"/>
    </location>
    <ligand>
        <name>Zn(2+)</name>
        <dbReference type="ChEBI" id="CHEBI:29105"/>
        <label>1</label>
    </ligand>
</feature>
<dbReference type="SMART" id="SM00490">
    <property type="entry name" value="HELICc"/>
    <property type="match status" value="1"/>
</dbReference>
<comment type="catalytic activity">
    <reaction evidence="12">
        <text>Couples ATP hydrolysis with the unwinding of duplex DNA by translocating in the 3'-5' direction.</text>
        <dbReference type="EC" id="5.6.2.4"/>
    </reaction>
</comment>
<feature type="binding site" evidence="12">
    <location>
        <position position="567"/>
    </location>
    <ligand>
        <name>Zn(2+)</name>
        <dbReference type="ChEBI" id="CHEBI:29105"/>
        <label>2</label>
    </ligand>
</feature>
<dbReference type="Gene3D" id="3.40.50.300">
    <property type="entry name" value="P-loop containing nucleotide triphosphate hydrolases"/>
    <property type="match status" value="2"/>
</dbReference>
<dbReference type="AlphaFoldDB" id="A0A2N9LLP8"/>
<evidence type="ECO:0000256" key="1">
    <source>
        <dbReference type="ARBA" id="ARBA00022515"/>
    </source>
</evidence>
<dbReference type="PANTHER" id="PTHR30580:SF0">
    <property type="entry name" value="PRIMOSOMAL PROTEIN N"/>
    <property type="match status" value="1"/>
</dbReference>
<evidence type="ECO:0000256" key="9">
    <source>
        <dbReference type="ARBA" id="ARBA00023125"/>
    </source>
</evidence>
<dbReference type="InterPro" id="IPR041236">
    <property type="entry name" value="PriA_C"/>
</dbReference>